<evidence type="ECO:0008006" key="5">
    <source>
        <dbReference type="Google" id="ProtNLM"/>
    </source>
</evidence>
<sequence length="159" mass="16474">MEGGGHSPGCCGGAGSCVTPKLLILLVLPYTSKKAQSCSVWSTAKASSSAGCGDAATSLLTTQYSRRSSSRSQSSGSSEGSRPAGLADVSPKARAPTYIASTCNTCTTRRSPGRSGRAVNTYPWEYSVSVRAATVRSLFNLTLRPRTRWKGSGVKAVCA</sequence>
<evidence type="ECO:0000313" key="4">
    <source>
        <dbReference type="Proteomes" id="UP000324222"/>
    </source>
</evidence>
<evidence type="ECO:0000313" key="3">
    <source>
        <dbReference type="EMBL" id="MPC48123.1"/>
    </source>
</evidence>
<accession>A0A5B7FSW2</accession>
<dbReference type="AlphaFoldDB" id="A0A5B7FSW2"/>
<keyword evidence="4" id="KW-1185">Reference proteome</keyword>
<proteinExistence type="predicted"/>
<evidence type="ECO:0000256" key="2">
    <source>
        <dbReference type="SAM" id="SignalP"/>
    </source>
</evidence>
<feature type="chain" id="PRO_5022673161" description="Secreted protein" evidence="2">
    <location>
        <begin position="38"/>
        <end position="159"/>
    </location>
</feature>
<name>A0A5B7FSW2_PORTR</name>
<comment type="caution">
    <text evidence="3">The sequence shown here is derived from an EMBL/GenBank/DDBJ whole genome shotgun (WGS) entry which is preliminary data.</text>
</comment>
<feature type="signal peptide" evidence="2">
    <location>
        <begin position="1"/>
        <end position="37"/>
    </location>
</feature>
<reference evidence="3 4" key="1">
    <citation type="submission" date="2019-05" db="EMBL/GenBank/DDBJ databases">
        <title>Another draft genome of Portunus trituberculatus and its Hox gene families provides insights of decapod evolution.</title>
        <authorList>
            <person name="Jeong J.-H."/>
            <person name="Song I."/>
            <person name="Kim S."/>
            <person name="Choi T."/>
            <person name="Kim D."/>
            <person name="Ryu S."/>
            <person name="Kim W."/>
        </authorList>
    </citation>
    <scope>NUCLEOTIDE SEQUENCE [LARGE SCALE GENOMIC DNA]</scope>
    <source>
        <tissue evidence="3">Muscle</tissue>
    </source>
</reference>
<evidence type="ECO:0000256" key="1">
    <source>
        <dbReference type="SAM" id="MobiDB-lite"/>
    </source>
</evidence>
<dbReference type="Proteomes" id="UP000324222">
    <property type="component" value="Unassembled WGS sequence"/>
</dbReference>
<protein>
    <recommendedName>
        <fullName evidence="5">Secreted protein</fullName>
    </recommendedName>
</protein>
<dbReference type="EMBL" id="VSRR010008118">
    <property type="protein sequence ID" value="MPC48123.1"/>
    <property type="molecule type" value="Genomic_DNA"/>
</dbReference>
<keyword evidence="2" id="KW-0732">Signal</keyword>
<organism evidence="3 4">
    <name type="scientific">Portunus trituberculatus</name>
    <name type="common">Swimming crab</name>
    <name type="synonym">Neptunus trituberculatus</name>
    <dbReference type="NCBI Taxonomy" id="210409"/>
    <lineage>
        <taxon>Eukaryota</taxon>
        <taxon>Metazoa</taxon>
        <taxon>Ecdysozoa</taxon>
        <taxon>Arthropoda</taxon>
        <taxon>Crustacea</taxon>
        <taxon>Multicrustacea</taxon>
        <taxon>Malacostraca</taxon>
        <taxon>Eumalacostraca</taxon>
        <taxon>Eucarida</taxon>
        <taxon>Decapoda</taxon>
        <taxon>Pleocyemata</taxon>
        <taxon>Brachyura</taxon>
        <taxon>Eubrachyura</taxon>
        <taxon>Portunoidea</taxon>
        <taxon>Portunidae</taxon>
        <taxon>Portuninae</taxon>
        <taxon>Portunus</taxon>
    </lineage>
</organism>
<feature type="region of interest" description="Disordered" evidence="1">
    <location>
        <begin position="62"/>
        <end position="93"/>
    </location>
</feature>
<feature type="compositionally biased region" description="Low complexity" evidence="1">
    <location>
        <begin position="65"/>
        <end position="82"/>
    </location>
</feature>
<gene>
    <name evidence="3" type="ORF">E2C01_041888</name>
</gene>